<keyword evidence="7" id="KW-0732">Signal</keyword>
<feature type="domain" description="Cytochrome oxidase subunit II transmembrane region profile" evidence="18">
    <location>
        <begin position="28"/>
        <end position="125"/>
    </location>
</feature>
<comment type="similarity">
    <text evidence="2">Belongs to the cytochrome c oxidase subunit 2 family.</text>
</comment>
<dbReference type="Gene3D" id="1.10.287.90">
    <property type="match status" value="1"/>
</dbReference>
<keyword evidence="10" id="KW-0560">Oxidoreductase</keyword>
<dbReference type="EMBL" id="CP146369">
    <property type="protein sequence ID" value="WWT55971.1"/>
    <property type="molecule type" value="Genomic_DNA"/>
</dbReference>
<evidence type="ECO:0000256" key="13">
    <source>
        <dbReference type="ARBA" id="ARBA00023288"/>
    </source>
</evidence>
<evidence type="ECO:0000313" key="20">
    <source>
        <dbReference type="Proteomes" id="UP001363460"/>
    </source>
</evidence>
<keyword evidence="8" id="KW-0249">Electron transport</keyword>
<dbReference type="PROSITE" id="PS50999">
    <property type="entry name" value="COX2_TM"/>
    <property type="match status" value="1"/>
</dbReference>
<dbReference type="SUPFAM" id="SSF49503">
    <property type="entry name" value="Cupredoxins"/>
    <property type="match status" value="1"/>
</dbReference>
<proteinExistence type="inferred from homology"/>
<dbReference type="RefSeq" id="WP_291776507.1">
    <property type="nucleotide sequence ID" value="NZ_CP146369.1"/>
</dbReference>
<dbReference type="NCBIfam" id="TIGR01433">
    <property type="entry name" value="CyoA"/>
    <property type="match status" value="1"/>
</dbReference>
<name>A0ABZ2IJY6_9CAUL</name>
<evidence type="ECO:0000256" key="2">
    <source>
        <dbReference type="ARBA" id="ARBA00007866"/>
    </source>
</evidence>
<keyword evidence="4" id="KW-1003">Cell membrane</keyword>
<reference evidence="19 20" key="1">
    <citation type="submission" date="2024-02" db="EMBL/GenBank/DDBJ databases">
        <title>Distribution and functional of Brevundimonas-related endobacteria within Verticillium dahliae.</title>
        <authorList>
            <person name="Zeng H."/>
        </authorList>
    </citation>
    <scope>NUCLEOTIDE SEQUENCE [LARGE SCALE GENOMIC DNA]</scope>
    <source>
        <strain evidence="19 20">TRM 44200</strain>
    </source>
</reference>
<feature type="transmembrane region" description="Helical" evidence="16">
    <location>
        <begin position="50"/>
        <end position="74"/>
    </location>
</feature>
<dbReference type="Gene3D" id="2.60.40.420">
    <property type="entry name" value="Cupredoxins - blue copper proteins"/>
    <property type="match status" value="1"/>
</dbReference>
<evidence type="ECO:0000256" key="9">
    <source>
        <dbReference type="ARBA" id="ARBA00022989"/>
    </source>
</evidence>
<dbReference type="InterPro" id="IPR045187">
    <property type="entry name" value="CcO_II"/>
</dbReference>
<evidence type="ECO:0000313" key="19">
    <source>
        <dbReference type="EMBL" id="WWT55971.1"/>
    </source>
</evidence>
<dbReference type="SUPFAM" id="SSF81464">
    <property type="entry name" value="Cytochrome c oxidase subunit II-like, transmembrane region"/>
    <property type="match status" value="1"/>
</dbReference>
<keyword evidence="9 16" id="KW-1133">Transmembrane helix</keyword>
<dbReference type="PANTHER" id="PTHR22888">
    <property type="entry name" value="CYTOCHROME C OXIDASE, SUBUNIT II"/>
    <property type="match status" value="1"/>
</dbReference>
<dbReference type="Pfam" id="PF06481">
    <property type="entry name" value="COX_ARM"/>
    <property type="match status" value="1"/>
</dbReference>
<evidence type="ECO:0000256" key="12">
    <source>
        <dbReference type="ARBA" id="ARBA00023139"/>
    </source>
</evidence>
<sequence length="419" mass="45802">MTATSPRTSTGAAVRRLRPLLLLPLLALLPGCEAVVLSPAGDIAAQQRDLLVMSVILMLIIIIPVMILTVFFAWKYRESNKEARYEPDWDHSTHLELVIWAAPLLIIICLGAITWAGTHLLDPYRPLDRVAAGQAVAEDHRPLQVEVVAMDWKWLFIYPEYDIATVNELAAPVDRPIRFHITSTGVMNSFYIPALAGQIYAMPGMETKLHAVINRPGEYVGFSANYSGDGFSNMRFAFHGLDEAGFDQWVAGVRAAGQGLDRETYLELEKPSEKVPVIHYASVDDRLFDAVVNMCVEPGKMCMGEMMDIDRKGGLGLTAVKNTLPLVYDKYARRGDAVFGAGESYVLTICTPLEAEAAAVEAARRRQAFGEDVARDTPLNRVMGQGLERPGRAGSSSGERFASLFTAPSTASAPAASQS</sequence>
<evidence type="ECO:0000256" key="6">
    <source>
        <dbReference type="ARBA" id="ARBA00022692"/>
    </source>
</evidence>
<keyword evidence="11 16" id="KW-0472">Membrane</keyword>
<evidence type="ECO:0000256" key="4">
    <source>
        <dbReference type="ARBA" id="ARBA00022475"/>
    </source>
</evidence>
<gene>
    <name evidence="19" type="primary">cyoA</name>
    <name evidence="19" type="ORF">V8J38_05910</name>
</gene>
<accession>A0ABZ2IJY6</accession>
<dbReference type="Pfam" id="PF00116">
    <property type="entry name" value="COX2"/>
    <property type="match status" value="1"/>
</dbReference>
<keyword evidence="5" id="KW-0679">Respiratory chain</keyword>
<evidence type="ECO:0000256" key="15">
    <source>
        <dbReference type="SAM" id="MobiDB-lite"/>
    </source>
</evidence>
<evidence type="ECO:0000256" key="10">
    <source>
        <dbReference type="ARBA" id="ARBA00023002"/>
    </source>
</evidence>
<feature type="region of interest" description="Disordered" evidence="15">
    <location>
        <begin position="380"/>
        <end position="419"/>
    </location>
</feature>
<dbReference type="InterPro" id="IPR011759">
    <property type="entry name" value="Cyt_c_oxidase_su2_TM_dom"/>
</dbReference>
<keyword evidence="3" id="KW-0813">Transport</keyword>
<evidence type="ECO:0000256" key="14">
    <source>
        <dbReference type="ARBA" id="ARBA00030198"/>
    </source>
</evidence>
<feature type="transmembrane region" description="Helical" evidence="16">
    <location>
        <begin position="95"/>
        <end position="117"/>
    </location>
</feature>
<dbReference type="InterPro" id="IPR002429">
    <property type="entry name" value="CcO_II-like_C"/>
</dbReference>
<dbReference type="InterPro" id="IPR008972">
    <property type="entry name" value="Cupredoxin"/>
</dbReference>
<evidence type="ECO:0000256" key="16">
    <source>
        <dbReference type="SAM" id="Phobius"/>
    </source>
</evidence>
<evidence type="ECO:0000259" key="18">
    <source>
        <dbReference type="PROSITE" id="PS50999"/>
    </source>
</evidence>
<protein>
    <recommendedName>
        <fullName evidence="14">Ubiquinol oxidase polypeptide II</fullName>
    </recommendedName>
</protein>
<comment type="subcellular location">
    <subcellularLocation>
        <location evidence="1">Cell membrane</location>
        <topology evidence="1">Multi-pass membrane protein</topology>
    </subcellularLocation>
</comment>
<dbReference type="Proteomes" id="UP001363460">
    <property type="component" value="Chromosome"/>
</dbReference>
<evidence type="ECO:0000256" key="11">
    <source>
        <dbReference type="ARBA" id="ARBA00023136"/>
    </source>
</evidence>
<evidence type="ECO:0000256" key="7">
    <source>
        <dbReference type="ARBA" id="ARBA00022729"/>
    </source>
</evidence>
<keyword evidence="6 16" id="KW-0812">Transmembrane</keyword>
<dbReference type="PROSITE" id="PS50857">
    <property type="entry name" value="COX2_CUA"/>
    <property type="match status" value="1"/>
</dbReference>
<dbReference type="InterPro" id="IPR034227">
    <property type="entry name" value="CuRO_UO_II"/>
</dbReference>
<evidence type="ECO:0000256" key="1">
    <source>
        <dbReference type="ARBA" id="ARBA00004651"/>
    </source>
</evidence>
<dbReference type="InterPro" id="IPR036257">
    <property type="entry name" value="Cyt_c_oxidase_su2_TM_sf"/>
</dbReference>
<dbReference type="CDD" id="cd04212">
    <property type="entry name" value="CuRO_UO_II"/>
    <property type="match status" value="1"/>
</dbReference>
<evidence type="ECO:0000256" key="5">
    <source>
        <dbReference type="ARBA" id="ARBA00022660"/>
    </source>
</evidence>
<organism evidence="19 20">
    <name type="scientific">Brevundimonas olei</name>
    <dbReference type="NCBI Taxonomy" id="657642"/>
    <lineage>
        <taxon>Bacteria</taxon>
        <taxon>Pseudomonadati</taxon>
        <taxon>Pseudomonadota</taxon>
        <taxon>Alphaproteobacteria</taxon>
        <taxon>Caulobacterales</taxon>
        <taxon>Caulobacteraceae</taxon>
        <taxon>Brevundimonas</taxon>
    </lineage>
</organism>
<evidence type="ECO:0000256" key="3">
    <source>
        <dbReference type="ARBA" id="ARBA00022448"/>
    </source>
</evidence>
<keyword evidence="12" id="KW-0564">Palmitate</keyword>
<keyword evidence="20" id="KW-1185">Reference proteome</keyword>
<feature type="compositionally biased region" description="Low complexity" evidence="15">
    <location>
        <begin position="401"/>
        <end position="419"/>
    </location>
</feature>
<dbReference type="PANTHER" id="PTHR22888:SF18">
    <property type="entry name" value="CYTOCHROME BO(3) UBIQUINOL OXIDASE SUBUNIT 2"/>
    <property type="match status" value="1"/>
</dbReference>
<evidence type="ECO:0000259" key="17">
    <source>
        <dbReference type="PROSITE" id="PS50857"/>
    </source>
</evidence>
<dbReference type="InterPro" id="IPR006333">
    <property type="entry name" value="Cyt_o_ubiquinol_oxidase_su2"/>
</dbReference>
<feature type="domain" description="Cytochrome oxidase subunit II copper A binding" evidence="17">
    <location>
        <begin position="140"/>
        <end position="252"/>
    </location>
</feature>
<dbReference type="InterPro" id="IPR010514">
    <property type="entry name" value="COX_ARM"/>
</dbReference>
<evidence type="ECO:0000256" key="8">
    <source>
        <dbReference type="ARBA" id="ARBA00022982"/>
    </source>
</evidence>
<keyword evidence="13" id="KW-0449">Lipoprotein</keyword>